<dbReference type="AlphaFoldDB" id="A0A1C4AUU7"/>
<protein>
    <submittedName>
        <fullName evidence="1">Uncharacterized protein</fullName>
    </submittedName>
</protein>
<organism evidence="1 2">
    <name type="scientific">Gilliamella bombicola</name>
    <dbReference type="NCBI Taxonomy" id="1798182"/>
    <lineage>
        <taxon>Bacteria</taxon>
        <taxon>Pseudomonadati</taxon>
        <taxon>Pseudomonadota</taxon>
        <taxon>Gammaproteobacteria</taxon>
        <taxon>Orbales</taxon>
        <taxon>Orbaceae</taxon>
        <taxon>Gilliamella</taxon>
    </lineage>
</organism>
<dbReference type="Proteomes" id="UP000199670">
    <property type="component" value="Unassembled WGS sequence"/>
</dbReference>
<accession>A0A1C4AUU7</accession>
<feature type="non-terminal residue" evidence="1">
    <location>
        <position position="51"/>
    </location>
</feature>
<gene>
    <name evidence="1" type="ORF">GA0061081_103138</name>
</gene>
<reference evidence="2" key="1">
    <citation type="submission" date="2016-08" db="EMBL/GenBank/DDBJ databases">
        <authorList>
            <person name="Varghese N."/>
            <person name="Submissions Spin"/>
        </authorList>
    </citation>
    <scope>NUCLEOTIDE SEQUENCE [LARGE SCALE GENOMIC DNA]</scope>
    <source>
        <strain evidence="2">R-53248</strain>
    </source>
</reference>
<keyword evidence="2" id="KW-1185">Reference proteome</keyword>
<name>A0A1C4AUU7_9GAMM</name>
<sequence>MEIEQKLTLSENPIHFLKEGLFLKAYNQSFYVMSQLLGFNLKPIIKHIKKL</sequence>
<evidence type="ECO:0000313" key="2">
    <source>
        <dbReference type="Proteomes" id="UP000199670"/>
    </source>
</evidence>
<evidence type="ECO:0000313" key="1">
    <source>
        <dbReference type="EMBL" id="SCB98306.1"/>
    </source>
</evidence>
<proteinExistence type="predicted"/>
<dbReference type="EMBL" id="FMAQ01000003">
    <property type="protein sequence ID" value="SCB98306.1"/>
    <property type="molecule type" value="Genomic_DNA"/>
</dbReference>